<gene>
    <name evidence="8" type="ORF">C1I98_07250</name>
</gene>
<evidence type="ECO:0000256" key="6">
    <source>
        <dbReference type="SAM" id="MobiDB-lite"/>
    </source>
</evidence>
<dbReference type="InterPro" id="IPR023827">
    <property type="entry name" value="Peptidase_S8_Asp-AS"/>
</dbReference>
<feature type="domain" description="Peptidase S8/S53" evidence="7">
    <location>
        <begin position="192"/>
        <end position="282"/>
    </location>
</feature>
<dbReference type="PANTHER" id="PTHR43399">
    <property type="entry name" value="SUBTILISIN-RELATED"/>
    <property type="match status" value="1"/>
</dbReference>
<evidence type="ECO:0000259" key="7">
    <source>
        <dbReference type="Pfam" id="PF00082"/>
    </source>
</evidence>
<dbReference type="InterPro" id="IPR000209">
    <property type="entry name" value="Peptidase_S8/S53_dom"/>
</dbReference>
<name>A0A2W2GRK7_9ACTN</name>
<dbReference type="InterPro" id="IPR036852">
    <property type="entry name" value="Peptidase_S8/S53_dom_sf"/>
</dbReference>
<dbReference type="SUPFAM" id="SSF52743">
    <property type="entry name" value="Subtilisin-like"/>
    <property type="match status" value="1"/>
</dbReference>
<accession>A0A2W2GRK7</accession>
<feature type="region of interest" description="Disordered" evidence="6">
    <location>
        <begin position="288"/>
        <end position="336"/>
    </location>
</feature>
<dbReference type="Proteomes" id="UP000248544">
    <property type="component" value="Unassembled WGS sequence"/>
</dbReference>
<organism evidence="8 9">
    <name type="scientific">Spongiactinospora gelatinilytica</name>
    <dbReference type="NCBI Taxonomy" id="2666298"/>
    <lineage>
        <taxon>Bacteria</taxon>
        <taxon>Bacillati</taxon>
        <taxon>Actinomycetota</taxon>
        <taxon>Actinomycetes</taxon>
        <taxon>Streptosporangiales</taxon>
        <taxon>Streptosporangiaceae</taxon>
        <taxon>Spongiactinospora</taxon>
    </lineage>
</organism>
<evidence type="ECO:0000313" key="9">
    <source>
        <dbReference type="Proteomes" id="UP000248544"/>
    </source>
</evidence>
<keyword evidence="9" id="KW-1185">Reference proteome</keyword>
<dbReference type="AlphaFoldDB" id="A0A2W2GRK7"/>
<keyword evidence="4" id="KW-0720">Serine protease</keyword>
<keyword evidence="2" id="KW-0645">Protease</keyword>
<evidence type="ECO:0000256" key="2">
    <source>
        <dbReference type="ARBA" id="ARBA00022670"/>
    </source>
</evidence>
<comment type="caution">
    <text evidence="8">The sequence shown here is derived from an EMBL/GenBank/DDBJ whole genome shotgun (WGS) entry which is preliminary data.</text>
</comment>
<comment type="similarity">
    <text evidence="1 5">Belongs to the peptidase S8 family.</text>
</comment>
<evidence type="ECO:0000256" key="3">
    <source>
        <dbReference type="ARBA" id="ARBA00022801"/>
    </source>
</evidence>
<comment type="caution">
    <text evidence="5">Lacks conserved residue(s) required for the propagation of feature annotation.</text>
</comment>
<sequence length="336" mass="35931">MKFLPSMKGMRVFHPLWHRSLSRTLTGLLTLLPILLPPVPAHAEPGAEKIAVAVRTDLKDGKATFFVRLGDEADLGAARRATTKDARAKAVHEALTAHAGRSQARLRKLLTERKAEHEPFWIVNAVKVTAGPRLANEIAALPEVAALDPIRRDQAPKPRPKPGKAAAEAAAVEWNIDRIKAPRVWDELNDRGEDIVVGIIDSGVDIGHPDLAGRYRGNLPDGTVDHDYSWYDPGRSCSTGAPCDYTGHGTHVAGIIAGENGIGVAPGAKWIATSANNSQDGKIKAGEWMLAPTDPASRKPSSAAPSPRAATPRRMPRSSRPALRSRPSPTAPAATS</sequence>
<evidence type="ECO:0000256" key="5">
    <source>
        <dbReference type="PROSITE-ProRule" id="PRU01240"/>
    </source>
</evidence>
<dbReference type="PROSITE" id="PS51892">
    <property type="entry name" value="SUBTILASE"/>
    <property type="match status" value="1"/>
</dbReference>
<evidence type="ECO:0000256" key="4">
    <source>
        <dbReference type="ARBA" id="ARBA00022825"/>
    </source>
</evidence>
<dbReference type="Gene3D" id="3.40.50.200">
    <property type="entry name" value="Peptidase S8/S53 domain"/>
    <property type="match status" value="1"/>
</dbReference>
<dbReference type="GO" id="GO:0004252">
    <property type="term" value="F:serine-type endopeptidase activity"/>
    <property type="evidence" value="ECO:0007669"/>
    <property type="project" value="InterPro"/>
</dbReference>
<dbReference type="GO" id="GO:0006508">
    <property type="term" value="P:proteolysis"/>
    <property type="evidence" value="ECO:0007669"/>
    <property type="project" value="UniProtKB-KW"/>
</dbReference>
<dbReference type="InterPro" id="IPR022398">
    <property type="entry name" value="Peptidase_S8_His-AS"/>
</dbReference>
<dbReference type="Pfam" id="PF00082">
    <property type="entry name" value="Peptidase_S8"/>
    <property type="match status" value="1"/>
</dbReference>
<evidence type="ECO:0000313" key="8">
    <source>
        <dbReference type="EMBL" id="PZG52186.1"/>
    </source>
</evidence>
<dbReference type="InterPro" id="IPR015500">
    <property type="entry name" value="Peptidase_S8_subtilisin-rel"/>
</dbReference>
<proteinExistence type="inferred from homology"/>
<dbReference type="PRINTS" id="PR00723">
    <property type="entry name" value="SUBTILISIN"/>
</dbReference>
<dbReference type="InterPro" id="IPR051048">
    <property type="entry name" value="Peptidase_S8/S53_subtilisin"/>
</dbReference>
<protein>
    <recommendedName>
        <fullName evidence="7">Peptidase S8/S53 domain-containing protein</fullName>
    </recommendedName>
</protein>
<evidence type="ECO:0000256" key="1">
    <source>
        <dbReference type="ARBA" id="ARBA00011073"/>
    </source>
</evidence>
<dbReference type="PROSITE" id="PS00136">
    <property type="entry name" value="SUBTILASE_ASP"/>
    <property type="match status" value="1"/>
</dbReference>
<feature type="compositionally biased region" description="Low complexity" evidence="6">
    <location>
        <begin position="298"/>
        <end position="336"/>
    </location>
</feature>
<keyword evidence="3" id="KW-0378">Hydrolase</keyword>
<dbReference type="PROSITE" id="PS00137">
    <property type="entry name" value="SUBTILASE_HIS"/>
    <property type="match status" value="1"/>
</dbReference>
<dbReference type="EMBL" id="POUA01000035">
    <property type="protein sequence ID" value="PZG52186.1"/>
    <property type="molecule type" value="Genomic_DNA"/>
</dbReference>
<reference evidence="8 9" key="1">
    <citation type="submission" date="2018-01" db="EMBL/GenBank/DDBJ databases">
        <title>Draft genome sequence of Sphaerisporangium sp. 7K107.</title>
        <authorList>
            <person name="Sahin N."/>
            <person name="Saygin H."/>
            <person name="Ay H."/>
        </authorList>
    </citation>
    <scope>NUCLEOTIDE SEQUENCE [LARGE SCALE GENOMIC DNA]</scope>
    <source>
        <strain evidence="8 9">7K107</strain>
    </source>
</reference>
<dbReference type="PANTHER" id="PTHR43399:SF4">
    <property type="entry name" value="CELL WALL-ASSOCIATED PROTEASE"/>
    <property type="match status" value="1"/>
</dbReference>